<dbReference type="GO" id="GO:0032259">
    <property type="term" value="P:methylation"/>
    <property type="evidence" value="ECO:0007669"/>
    <property type="project" value="UniProtKB-KW"/>
</dbReference>
<dbReference type="PANTHER" id="PTHR43167">
    <property type="entry name" value="PUTATIVE (AFU_ORTHOLOGUE AFUA_6G01830)-RELATED"/>
    <property type="match status" value="1"/>
</dbReference>
<dbReference type="SUPFAM" id="SSF53335">
    <property type="entry name" value="S-adenosyl-L-methionine-dependent methyltransferases"/>
    <property type="match status" value="1"/>
</dbReference>
<keyword evidence="3" id="KW-0949">S-adenosyl-L-methionine</keyword>
<keyword evidence="1 4" id="KW-0489">Methyltransferase</keyword>
<protein>
    <submittedName>
        <fullName evidence="4">Methyltransferase</fullName>
    </submittedName>
</protein>
<evidence type="ECO:0000313" key="4">
    <source>
        <dbReference type="EMBL" id="PSM39674.1"/>
    </source>
</evidence>
<evidence type="ECO:0000256" key="3">
    <source>
        <dbReference type="ARBA" id="ARBA00022691"/>
    </source>
</evidence>
<dbReference type="AlphaFoldDB" id="A0A2P8Q0B0"/>
<dbReference type="PANTHER" id="PTHR43167:SF1">
    <property type="entry name" value="PUTATIVE (AFU_ORTHOLOGUE AFUA_6G01830)-RELATED"/>
    <property type="match status" value="1"/>
</dbReference>
<evidence type="ECO:0000256" key="2">
    <source>
        <dbReference type="ARBA" id="ARBA00022679"/>
    </source>
</evidence>
<comment type="caution">
    <text evidence="4">The sequence shown here is derived from an EMBL/GenBank/DDBJ whole genome shotgun (WGS) entry which is preliminary data.</text>
</comment>
<evidence type="ECO:0000256" key="1">
    <source>
        <dbReference type="ARBA" id="ARBA00022603"/>
    </source>
</evidence>
<gene>
    <name evidence="4" type="ORF">C6Y14_29715</name>
</gene>
<dbReference type="InterPro" id="IPR029063">
    <property type="entry name" value="SAM-dependent_MTases_sf"/>
</dbReference>
<keyword evidence="2 4" id="KW-0808">Transferase</keyword>
<dbReference type="OrthoDB" id="9799672at2"/>
<proteinExistence type="predicted"/>
<evidence type="ECO:0000313" key="5">
    <source>
        <dbReference type="Proteomes" id="UP000240429"/>
    </source>
</evidence>
<dbReference type="EMBL" id="PYBJ01000023">
    <property type="protein sequence ID" value="PSM39674.1"/>
    <property type="molecule type" value="Genomic_DNA"/>
</dbReference>
<dbReference type="RefSeq" id="WP_107019942.1">
    <property type="nucleotide sequence ID" value="NZ_KZ679050.1"/>
</dbReference>
<dbReference type="CDD" id="cd02440">
    <property type="entry name" value="AdoMet_MTases"/>
    <property type="match status" value="1"/>
</dbReference>
<dbReference type="InterPro" id="IPR002935">
    <property type="entry name" value="SAM_O-MeTrfase"/>
</dbReference>
<reference evidence="4 5" key="1">
    <citation type="submission" date="2018-03" db="EMBL/GenBank/DDBJ databases">
        <title>Streptomyces dioscori sp. nov., a novel endophytic actinobacterium isolated from bulbil of Dioscorea bulbifera L.</title>
        <authorList>
            <person name="Zhikuan W."/>
        </authorList>
    </citation>
    <scope>NUCLEOTIDE SEQUENCE [LARGE SCALE GENOMIC DNA]</scope>
    <source>
        <strain evidence="4 5">A217</strain>
    </source>
</reference>
<dbReference type="GO" id="GO:0008171">
    <property type="term" value="F:O-methyltransferase activity"/>
    <property type="evidence" value="ECO:0007669"/>
    <property type="project" value="InterPro"/>
</dbReference>
<dbReference type="Proteomes" id="UP000240429">
    <property type="component" value="Unassembled WGS sequence"/>
</dbReference>
<accession>A0A2P8Q0B0</accession>
<organism evidence="4 5">
    <name type="scientific">Streptomyces dioscori</name>
    <dbReference type="NCBI Taxonomy" id="2109333"/>
    <lineage>
        <taxon>Bacteria</taxon>
        <taxon>Bacillati</taxon>
        <taxon>Actinomycetota</taxon>
        <taxon>Actinomycetes</taxon>
        <taxon>Kitasatosporales</taxon>
        <taxon>Streptomycetaceae</taxon>
        <taxon>Streptomyces</taxon>
        <taxon>Streptomyces aurantiacus group</taxon>
    </lineage>
</organism>
<dbReference type="Pfam" id="PF13578">
    <property type="entry name" value="Methyltransf_24"/>
    <property type="match status" value="1"/>
</dbReference>
<dbReference type="Gene3D" id="3.40.50.150">
    <property type="entry name" value="Vaccinia Virus protein VP39"/>
    <property type="match status" value="1"/>
</dbReference>
<name>A0A2P8Q0B0_9ACTN</name>
<sequence length="221" mass="23748">MPTPPYTLAEPGVSAALTRMFEAAARDDETVARLRNDRPQDWGSRTAQELADAAQEIYMPVSADGGKLLYNLVRATRPANVVEFGTSYGISTLHLAAAVRDNGTGRVVTTEMSRTKAASARETFAATGLDDVITVLEGDALQTLAGLGQPVGFLFLDGWKDLCLPVLRLLEPYIAPGTLVVADDVDLPDLGPYLDHVRDTANGYHSVTFPVEDGLEISCRL</sequence>
<dbReference type="PROSITE" id="PS51682">
    <property type="entry name" value="SAM_OMT_I"/>
    <property type="match status" value="1"/>
</dbReference>
<keyword evidence="5" id="KW-1185">Reference proteome</keyword>